<reference evidence="3" key="1">
    <citation type="submission" date="2017-02" db="EMBL/GenBank/DDBJ databases">
        <title>Comparative genomics and description of representatives of a novel lineage of planctomycetes thriving in anoxic sediments.</title>
        <authorList>
            <person name="Spring S."/>
            <person name="Bunk B."/>
            <person name="Sproer C."/>
        </authorList>
    </citation>
    <scope>NUCLEOTIDE SEQUENCE [LARGE SCALE GENOMIC DNA]</scope>
    <source>
        <strain evidence="3">ST-NAGAB-D1</strain>
    </source>
</reference>
<evidence type="ECO:0000313" key="3">
    <source>
        <dbReference type="Proteomes" id="UP000189674"/>
    </source>
</evidence>
<proteinExistence type="predicted"/>
<dbReference type="Gene3D" id="3.20.20.100">
    <property type="entry name" value="NADP-dependent oxidoreductase domain"/>
    <property type="match status" value="1"/>
</dbReference>
<dbReference type="AlphaFoldDB" id="A0A1U9NJ15"/>
<dbReference type="OrthoDB" id="9773828at2"/>
<evidence type="ECO:0000313" key="2">
    <source>
        <dbReference type="EMBL" id="AQT67728.1"/>
    </source>
</evidence>
<dbReference type="GO" id="GO:0016491">
    <property type="term" value="F:oxidoreductase activity"/>
    <property type="evidence" value="ECO:0007669"/>
    <property type="project" value="UniProtKB-KW"/>
</dbReference>
<gene>
    <name evidence="2" type="primary">yhdN_4</name>
    <name evidence="2" type="ORF">STSP2_00877</name>
</gene>
<dbReference type="EMBL" id="CP019791">
    <property type="protein sequence ID" value="AQT67728.1"/>
    <property type="molecule type" value="Genomic_DNA"/>
</dbReference>
<dbReference type="PROSITE" id="PS51318">
    <property type="entry name" value="TAT"/>
    <property type="match status" value="1"/>
</dbReference>
<sequence length="357" mass="40220">MTDNNSGRFDRRTFLKAGTGGLGLAAAGLTANTAYGAQHRGNKKIVQNNNSFERNSEGIPLRPLGKTGEKVPIICLGGHHLGRVEDDQQAINFVRYAVDNGVTFIDNAWEYHRGRSEKIVGRALRDGYRDKAFVMTKTHGRDKETTRKQIEESLRRLQVDTIDLCQVHEVIYRDDPRRFFAEDGGIGPLLQAQKEGKIRFIGFTGHKSPALFTEMMQQFDGWDTLQMPVNAFDPHYRSFIENVMPVAVEKQIAVIAMKTMGGGYLLRPGVISPEQALRFAWSQPVASVVSGMENMDLLKKNIENARIFEPMSEQEQKKLLEKTEPVAKDGEYEKFKTANTFDGWYGRTIHGNQPPTI</sequence>
<dbReference type="PANTHER" id="PTHR43312:SF1">
    <property type="entry name" value="NADP-DEPENDENT OXIDOREDUCTASE DOMAIN-CONTAINING PROTEIN"/>
    <property type="match status" value="1"/>
</dbReference>
<dbReference type="CDD" id="cd19100">
    <property type="entry name" value="AKR_unchar"/>
    <property type="match status" value="1"/>
</dbReference>
<dbReference type="InterPro" id="IPR006311">
    <property type="entry name" value="TAT_signal"/>
</dbReference>
<dbReference type="SUPFAM" id="SSF51430">
    <property type="entry name" value="NAD(P)-linked oxidoreductase"/>
    <property type="match status" value="1"/>
</dbReference>
<dbReference type="Proteomes" id="UP000189674">
    <property type="component" value="Chromosome"/>
</dbReference>
<dbReference type="RefSeq" id="WP_146660151.1">
    <property type="nucleotide sequence ID" value="NZ_CP019791.1"/>
</dbReference>
<dbReference type="InterPro" id="IPR036812">
    <property type="entry name" value="NAD(P)_OxRdtase_dom_sf"/>
</dbReference>
<dbReference type="Pfam" id="PF00248">
    <property type="entry name" value="Aldo_ket_red"/>
    <property type="match status" value="1"/>
</dbReference>
<dbReference type="InterPro" id="IPR053135">
    <property type="entry name" value="AKR2_Oxidoreductase"/>
</dbReference>
<evidence type="ECO:0000259" key="1">
    <source>
        <dbReference type="Pfam" id="PF00248"/>
    </source>
</evidence>
<dbReference type="EC" id="1.1.1.-" evidence="2"/>
<name>A0A1U9NJ15_9BACT</name>
<accession>A0A1U9NJ15</accession>
<protein>
    <submittedName>
        <fullName evidence="2">General stress protein 69</fullName>
        <ecNumber evidence="2">1.1.1.-</ecNumber>
    </submittedName>
</protein>
<dbReference type="InterPro" id="IPR023210">
    <property type="entry name" value="NADP_OxRdtase_dom"/>
</dbReference>
<dbReference type="PANTHER" id="PTHR43312">
    <property type="entry name" value="D-THREO-ALDOSE 1-DEHYDROGENASE"/>
    <property type="match status" value="1"/>
</dbReference>
<dbReference type="KEGG" id="alus:STSP2_00877"/>
<keyword evidence="3" id="KW-1185">Reference proteome</keyword>
<keyword evidence="2" id="KW-0560">Oxidoreductase</keyword>
<organism evidence="2 3">
    <name type="scientific">Anaerohalosphaera lusitana</name>
    <dbReference type="NCBI Taxonomy" id="1936003"/>
    <lineage>
        <taxon>Bacteria</taxon>
        <taxon>Pseudomonadati</taxon>
        <taxon>Planctomycetota</taxon>
        <taxon>Phycisphaerae</taxon>
        <taxon>Sedimentisphaerales</taxon>
        <taxon>Anaerohalosphaeraceae</taxon>
        <taxon>Anaerohalosphaera</taxon>
    </lineage>
</organism>
<feature type="domain" description="NADP-dependent oxidoreductase" evidence="1">
    <location>
        <begin position="74"/>
        <end position="266"/>
    </location>
</feature>